<sequence length="108" mass="11992">MLLLCLGVPTGHPYNVDTESALLYQGPPNTLFGYSVSRSGALLAAQWPRWRSARENNLSWGVSAPGVFWRKVLELREEEVGKLPSCRLHSYCDGELNGQQSSRLSARS</sequence>
<evidence type="ECO:0000313" key="2">
    <source>
        <dbReference type="Proteomes" id="UP001266305"/>
    </source>
</evidence>
<dbReference type="Proteomes" id="UP001266305">
    <property type="component" value="Unassembled WGS sequence"/>
</dbReference>
<comment type="caution">
    <text evidence="1">The sequence shown here is derived from an EMBL/GenBank/DDBJ whole genome shotgun (WGS) entry which is preliminary data.</text>
</comment>
<gene>
    <name evidence="1" type="ORF">P7K49_013905</name>
</gene>
<reference evidence="1 2" key="1">
    <citation type="submission" date="2023-05" db="EMBL/GenBank/DDBJ databases">
        <title>B98-5 Cell Line De Novo Hybrid Assembly: An Optical Mapping Approach.</title>
        <authorList>
            <person name="Kananen K."/>
            <person name="Auerbach J.A."/>
            <person name="Kautto E."/>
            <person name="Blachly J.S."/>
        </authorList>
    </citation>
    <scope>NUCLEOTIDE SEQUENCE [LARGE SCALE GENOMIC DNA]</scope>
    <source>
        <strain evidence="1">B95-8</strain>
        <tissue evidence="1">Cell line</tissue>
    </source>
</reference>
<accession>A0ABQ9VHA6</accession>
<organism evidence="1 2">
    <name type="scientific">Saguinus oedipus</name>
    <name type="common">Cotton-top tamarin</name>
    <name type="synonym">Oedipomidas oedipus</name>
    <dbReference type="NCBI Taxonomy" id="9490"/>
    <lineage>
        <taxon>Eukaryota</taxon>
        <taxon>Metazoa</taxon>
        <taxon>Chordata</taxon>
        <taxon>Craniata</taxon>
        <taxon>Vertebrata</taxon>
        <taxon>Euteleostomi</taxon>
        <taxon>Mammalia</taxon>
        <taxon>Eutheria</taxon>
        <taxon>Euarchontoglires</taxon>
        <taxon>Primates</taxon>
        <taxon>Haplorrhini</taxon>
        <taxon>Platyrrhini</taxon>
        <taxon>Cebidae</taxon>
        <taxon>Callitrichinae</taxon>
        <taxon>Saguinus</taxon>
    </lineage>
</organism>
<protein>
    <submittedName>
        <fullName evidence="1">Uncharacterized protein</fullName>
    </submittedName>
</protein>
<name>A0ABQ9VHA6_SAGOE</name>
<dbReference type="EMBL" id="JASSZA010000006">
    <property type="protein sequence ID" value="KAK2108740.1"/>
    <property type="molecule type" value="Genomic_DNA"/>
</dbReference>
<proteinExistence type="predicted"/>
<evidence type="ECO:0000313" key="1">
    <source>
        <dbReference type="EMBL" id="KAK2108740.1"/>
    </source>
</evidence>
<keyword evidence="2" id="KW-1185">Reference proteome</keyword>